<evidence type="ECO:0000313" key="2">
    <source>
        <dbReference type="Proteomes" id="UP000198251"/>
    </source>
</evidence>
<dbReference type="RefSeq" id="WP_089002524.1">
    <property type="nucleotide sequence ID" value="NZ_JBFAAC010000007.1"/>
</dbReference>
<sequence>MLFESWLLLHAADLAEHAATHLMLALSAAPHESQVLLEEITYTPTGLDNGIVSVNGGCSEC</sequence>
<dbReference type="EMBL" id="LT607733">
    <property type="protein sequence ID" value="SCG18994.1"/>
    <property type="molecule type" value="Genomic_DNA"/>
</dbReference>
<gene>
    <name evidence="1" type="ORF">GA0070610_5352</name>
</gene>
<reference evidence="1 2" key="1">
    <citation type="submission" date="2016-06" db="EMBL/GenBank/DDBJ databases">
        <authorList>
            <person name="Kjaerup R.B."/>
            <person name="Dalgaard T.S."/>
            <person name="Juul-Madsen H.R."/>
        </authorList>
    </citation>
    <scope>NUCLEOTIDE SEQUENCE [LARGE SCALE GENOMIC DNA]</scope>
    <source>
        <strain evidence="1 2">DSM 43913</strain>
    </source>
</reference>
<evidence type="ECO:0000313" key="1">
    <source>
        <dbReference type="EMBL" id="SCG18994.1"/>
    </source>
</evidence>
<dbReference type="AlphaFoldDB" id="A0A1C5GGQ9"/>
<protein>
    <submittedName>
        <fullName evidence="1">Uncharacterized protein</fullName>
    </submittedName>
</protein>
<accession>A0A1C5GGQ9</accession>
<dbReference type="GeneID" id="95805014"/>
<keyword evidence="2" id="KW-1185">Reference proteome</keyword>
<organism evidence="1 2">
    <name type="scientific">Micromonospora echinofusca</name>
    <dbReference type="NCBI Taxonomy" id="47858"/>
    <lineage>
        <taxon>Bacteria</taxon>
        <taxon>Bacillati</taxon>
        <taxon>Actinomycetota</taxon>
        <taxon>Actinomycetes</taxon>
        <taxon>Micromonosporales</taxon>
        <taxon>Micromonosporaceae</taxon>
        <taxon>Micromonospora</taxon>
    </lineage>
</organism>
<dbReference type="Proteomes" id="UP000198251">
    <property type="component" value="Chromosome I"/>
</dbReference>
<name>A0A1C5GGQ9_MICEH</name>
<proteinExistence type="predicted"/>